<evidence type="ECO:0008006" key="4">
    <source>
        <dbReference type="Google" id="ProtNLM"/>
    </source>
</evidence>
<dbReference type="RefSeq" id="XP_038739648.1">
    <property type="nucleotide sequence ID" value="XM_038894986.1"/>
</dbReference>
<reference evidence="2" key="2">
    <citation type="submission" date="2020-11" db="EMBL/GenBank/DDBJ databases">
        <title>Whole genome sequencing of Colletotrichum sp.</title>
        <authorList>
            <person name="Li H."/>
        </authorList>
    </citation>
    <scope>NUCLEOTIDE SEQUENCE</scope>
    <source>
        <strain evidence="2">CkLH20</strain>
    </source>
</reference>
<reference evidence="2" key="1">
    <citation type="submission" date="2020-03" db="EMBL/GenBank/DDBJ databases">
        <authorList>
            <person name="He L."/>
        </authorList>
    </citation>
    <scope>NUCLEOTIDE SEQUENCE</scope>
    <source>
        <strain evidence="2">CkLH20</strain>
    </source>
</reference>
<dbReference type="GeneID" id="62168060"/>
<protein>
    <recommendedName>
        <fullName evidence="4">F-box domain-containing protein</fullName>
    </recommendedName>
</protein>
<feature type="region of interest" description="Disordered" evidence="1">
    <location>
        <begin position="620"/>
        <end position="687"/>
    </location>
</feature>
<dbReference type="EMBL" id="JAATWM020000057">
    <property type="protein sequence ID" value="KAF9870187.1"/>
    <property type="molecule type" value="Genomic_DNA"/>
</dbReference>
<evidence type="ECO:0000313" key="2">
    <source>
        <dbReference type="EMBL" id="KAF9870187.1"/>
    </source>
</evidence>
<dbReference type="OrthoDB" id="4840564at2759"/>
<comment type="caution">
    <text evidence="2">The sequence shown here is derived from an EMBL/GenBank/DDBJ whole genome shotgun (WGS) entry which is preliminary data.</text>
</comment>
<name>A0A9P6HUQ3_9PEZI</name>
<dbReference type="SUPFAM" id="SSF52047">
    <property type="entry name" value="RNI-like"/>
    <property type="match status" value="1"/>
</dbReference>
<sequence length="687" mass="78204">MDSPNMALEKAIDKLQLHSPTGRHAIRITDLSDDIILSIVEFLCHHCIARKEDVPEADVDSAYLTAIMKFSQTCFRFHRLARPYIFHHLYLSYDYLAIRDDSWEDDTKREKSMLRLLATLAGDHARHAADTSKRSLSDGIDDFARSVKYLEVNLSPIAHNDSGETGSSGLATPTTWWYDWLPTLLNRLVNLEHLEATMERPRTKRHLFISSLDRNGLSRYESIKTLTLTYRGDCNEFIGNADLRDTHMLFYRCPNLEVLEIRGIGGIGCRVMENIMHVRGNLKTIRLINCALQVHDVAGLLVGVMGLETFVLGRGKFRRFQWMGEFRDLVPSRQPSRHHPSCTPSTLVYLLRRYGNQTLKHLELRPFELKMWQSFWSPNPSGGADEARQKTRAAVIDSLRDFTKLETLQLGQDSILGIPNMWLNTMDGPMLGPVGMLGPDGRFEIVPAVSHVKRHTTILPDHGGTRLLDLLPRTLKSLRITNVNQYLASNLLNFANAVSAGEFPALVNVSLHGENEAADRLRHGDHFRIEFLRGMELDWPFLEKSVLESMQSTLYLAGVQFSWDAMDSNEPVGGWPGDPAQEFGWAPTPRRSDEELAFFRFSRERYEKFCDLVRAGNAYGAPPGNEWASEPDTDEEYIDEEYTDHEDADEEYTDHEGTDDEGPDDEDDGDEDNEDACSDNEDCEEYE</sequence>
<gene>
    <name evidence="2" type="ORF">CkaCkLH20_12273</name>
</gene>
<organism evidence="2 3">
    <name type="scientific">Colletotrichum karsti</name>
    <dbReference type="NCBI Taxonomy" id="1095194"/>
    <lineage>
        <taxon>Eukaryota</taxon>
        <taxon>Fungi</taxon>
        <taxon>Dikarya</taxon>
        <taxon>Ascomycota</taxon>
        <taxon>Pezizomycotina</taxon>
        <taxon>Sordariomycetes</taxon>
        <taxon>Hypocreomycetidae</taxon>
        <taxon>Glomerellales</taxon>
        <taxon>Glomerellaceae</taxon>
        <taxon>Colletotrichum</taxon>
        <taxon>Colletotrichum boninense species complex</taxon>
    </lineage>
</organism>
<feature type="compositionally biased region" description="Acidic residues" evidence="1">
    <location>
        <begin position="629"/>
        <end position="687"/>
    </location>
</feature>
<keyword evidence="3" id="KW-1185">Reference proteome</keyword>
<dbReference type="Gene3D" id="3.80.10.10">
    <property type="entry name" value="Ribonuclease Inhibitor"/>
    <property type="match status" value="1"/>
</dbReference>
<dbReference type="AlphaFoldDB" id="A0A9P6HUQ3"/>
<dbReference type="InterPro" id="IPR032675">
    <property type="entry name" value="LRR_dom_sf"/>
</dbReference>
<evidence type="ECO:0000256" key="1">
    <source>
        <dbReference type="SAM" id="MobiDB-lite"/>
    </source>
</evidence>
<dbReference type="Proteomes" id="UP000781932">
    <property type="component" value="Unassembled WGS sequence"/>
</dbReference>
<proteinExistence type="predicted"/>
<accession>A0A9P6HUQ3</accession>
<evidence type="ECO:0000313" key="3">
    <source>
        <dbReference type="Proteomes" id="UP000781932"/>
    </source>
</evidence>